<comment type="caution">
    <text evidence="1">The sequence shown here is derived from an EMBL/GenBank/DDBJ whole genome shotgun (WGS) entry which is preliminary data.</text>
</comment>
<accession>A0ACC2KA94</accession>
<reference evidence="1 2" key="1">
    <citation type="journal article" date="2022" name="Hortic Res">
        <title>A haplotype resolved chromosomal level avocado genome allows analysis of novel avocado genes.</title>
        <authorList>
            <person name="Nath O."/>
            <person name="Fletcher S.J."/>
            <person name="Hayward A."/>
            <person name="Shaw L.M."/>
            <person name="Masouleh A.K."/>
            <person name="Furtado A."/>
            <person name="Henry R.J."/>
            <person name="Mitter N."/>
        </authorList>
    </citation>
    <scope>NUCLEOTIDE SEQUENCE [LARGE SCALE GENOMIC DNA]</scope>
    <source>
        <strain evidence="2">cv. Hass</strain>
    </source>
</reference>
<sequence>MGGRRRRKGAEEEGKELRRGCRGEGEGEGTCRGNGERVGAEEKASLLLSVRYRLARYLARYQYIEPNQS</sequence>
<organism evidence="1 2">
    <name type="scientific">Persea americana</name>
    <name type="common">Avocado</name>
    <dbReference type="NCBI Taxonomy" id="3435"/>
    <lineage>
        <taxon>Eukaryota</taxon>
        <taxon>Viridiplantae</taxon>
        <taxon>Streptophyta</taxon>
        <taxon>Embryophyta</taxon>
        <taxon>Tracheophyta</taxon>
        <taxon>Spermatophyta</taxon>
        <taxon>Magnoliopsida</taxon>
        <taxon>Magnoliidae</taxon>
        <taxon>Laurales</taxon>
        <taxon>Lauraceae</taxon>
        <taxon>Persea</taxon>
    </lineage>
</organism>
<proteinExistence type="predicted"/>
<dbReference type="EMBL" id="CM056812">
    <property type="protein sequence ID" value="KAJ8617996.1"/>
    <property type="molecule type" value="Genomic_DNA"/>
</dbReference>
<evidence type="ECO:0000313" key="1">
    <source>
        <dbReference type="EMBL" id="KAJ8617996.1"/>
    </source>
</evidence>
<protein>
    <submittedName>
        <fullName evidence="1">Uncharacterized protein</fullName>
    </submittedName>
</protein>
<gene>
    <name evidence="1" type="ORF">MRB53_014182</name>
</gene>
<evidence type="ECO:0000313" key="2">
    <source>
        <dbReference type="Proteomes" id="UP001234297"/>
    </source>
</evidence>
<keyword evidence="2" id="KW-1185">Reference proteome</keyword>
<dbReference type="Proteomes" id="UP001234297">
    <property type="component" value="Chromosome 4"/>
</dbReference>
<name>A0ACC2KA94_PERAE</name>